<dbReference type="GO" id="GO:0005634">
    <property type="term" value="C:nucleus"/>
    <property type="evidence" value="ECO:0007669"/>
    <property type="project" value="InterPro"/>
</dbReference>
<dbReference type="OrthoDB" id="8123449at2759"/>
<dbReference type="AlphaFoldDB" id="D2V487"/>
<dbReference type="KEGG" id="ngr:NAEGRDRAFT_78504"/>
<dbReference type="GO" id="GO:0003723">
    <property type="term" value="F:RNA binding"/>
    <property type="evidence" value="ECO:0007669"/>
    <property type="project" value="InterPro"/>
</dbReference>
<name>D2V487_NAEGR</name>
<dbReference type="VEuPathDB" id="AmoebaDB:NAEGRDRAFT_78504"/>
<protein>
    <submittedName>
        <fullName evidence="3">Splicing factor</fullName>
    </submittedName>
</protein>
<dbReference type="EMBL" id="GG738851">
    <property type="protein sequence ID" value="EFC48476.1"/>
    <property type="molecule type" value="Genomic_DNA"/>
</dbReference>
<dbReference type="Gene3D" id="3.30.70.330">
    <property type="match status" value="1"/>
</dbReference>
<evidence type="ECO:0000256" key="1">
    <source>
        <dbReference type="SAM" id="MobiDB-lite"/>
    </source>
</evidence>
<dbReference type="RefSeq" id="XP_002681220.1">
    <property type="nucleotide sequence ID" value="XM_002681174.1"/>
</dbReference>
<dbReference type="InterPro" id="IPR000504">
    <property type="entry name" value="RRM_dom"/>
</dbReference>
<feature type="region of interest" description="Disordered" evidence="1">
    <location>
        <begin position="50"/>
        <end position="79"/>
    </location>
</feature>
<dbReference type="PANTHER" id="PTHR48036">
    <property type="entry name" value="SPLICING FACTOR (PAD-1), PUTATIVE (AFU_ORTHOLOGUE AFUA_1G15810)-RELATED"/>
    <property type="match status" value="1"/>
</dbReference>
<feature type="compositionally biased region" description="Low complexity" evidence="1">
    <location>
        <begin position="68"/>
        <end position="79"/>
    </location>
</feature>
<sequence length="198" mass="22379">MKNDDAGNFNGVAIITFQRFEGARKAVSKLNGLSFSSKYPNLKVGFYSENEAEKRTDNQDDYEEEKPNYNNNNYSQKPSSNIYAERFNTLISTDVRGSLSQNISVSHMFDPSVDQLKVVEDSIRKACKSFGNILHIFLDNQDTNGMVYIRFDNTIGSQNAAQRLPSLRGTWSPASSKLPLPQVTYESDAQYLSMFNLK</sequence>
<dbReference type="SUPFAM" id="SSF54928">
    <property type="entry name" value="RNA-binding domain, RBD"/>
    <property type="match status" value="1"/>
</dbReference>
<dbReference type="InParanoid" id="D2V487"/>
<evidence type="ECO:0000313" key="3">
    <source>
        <dbReference type="EMBL" id="EFC48476.1"/>
    </source>
</evidence>
<evidence type="ECO:0000259" key="2">
    <source>
        <dbReference type="Pfam" id="PF00076"/>
    </source>
</evidence>
<keyword evidence="4" id="KW-1185">Reference proteome</keyword>
<accession>D2V487</accession>
<dbReference type="Proteomes" id="UP000006671">
    <property type="component" value="Unassembled WGS sequence"/>
</dbReference>
<dbReference type="CDD" id="cd00590">
    <property type="entry name" value="RRM_SF"/>
    <property type="match status" value="1"/>
</dbReference>
<proteinExistence type="predicted"/>
<dbReference type="InterPro" id="IPR006509">
    <property type="entry name" value="RBM39_SF"/>
</dbReference>
<dbReference type="InterPro" id="IPR035979">
    <property type="entry name" value="RBD_domain_sf"/>
</dbReference>
<gene>
    <name evidence="3" type="ORF">NAEGRDRAFT_78504</name>
</gene>
<evidence type="ECO:0000313" key="4">
    <source>
        <dbReference type="Proteomes" id="UP000006671"/>
    </source>
</evidence>
<organism evidence="4">
    <name type="scientific">Naegleria gruberi</name>
    <name type="common">Amoeba</name>
    <dbReference type="NCBI Taxonomy" id="5762"/>
    <lineage>
        <taxon>Eukaryota</taxon>
        <taxon>Discoba</taxon>
        <taxon>Heterolobosea</taxon>
        <taxon>Tetramitia</taxon>
        <taxon>Eutetramitia</taxon>
        <taxon>Vahlkampfiidae</taxon>
        <taxon>Naegleria</taxon>
    </lineage>
</organism>
<dbReference type="InterPro" id="IPR012677">
    <property type="entry name" value="Nucleotide-bd_a/b_plait_sf"/>
</dbReference>
<dbReference type="GeneID" id="8848406"/>
<reference evidence="3 4" key="1">
    <citation type="journal article" date="2010" name="Cell">
        <title>The genome of Naegleria gruberi illuminates early eukaryotic versatility.</title>
        <authorList>
            <person name="Fritz-Laylin L.K."/>
            <person name="Prochnik S.E."/>
            <person name="Ginger M.L."/>
            <person name="Dacks J.B."/>
            <person name="Carpenter M.L."/>
            <person name="Field M.C."/>
            <person name="Kuo A."/>
            <person name="Paredez A."/>
            <person name="Chapman J."/>
            <person name="Pham J."/>
            <person name="Shu S."/>
            <person name="Neupane R."/>
            <person name="Cipriano M."/>
            <person name="Mancuso J."/>
            <person name="Tu H."/>
            <person name="Salamov A."/>
            <person name="Lindquist E."/>
            <person name="Shapiro H."/>
            <person name="Lucas S."/>
            <person name="Grigoriev I.V."/>
            <person name="Cande W.Z."/>
            <person name="Fulton C."/>
            <person name="Rokhsar D.S."/>
            <person name="Dawson S.C."/>
        </authorList>
    </citation>
    <scope>NUCLEOTIDE SEQUENCE [LARGE SCALE GENOMIC DNA]</scope>
    <source>
        <strain evidence="3 4">NEG-M</strain>
    </source>
</reference>
<feature type="domain" description="RRM" evidence="2">
    <location>
        <begin position="3"/>
        <end position="38"/>
    </location>
</feature>
<dbReference type="GO" id="GO:0006397">
    <property type="term" value="P:mRNA processing"/>
    <property type="evidence" value="ECO:0007669"/>
    <property type="project" value="InterPro"/>
</dbReference>
<dbReference type="Pfam" id="PF00076">
    <property type="entry name" value="RRM_1"/>
    <property type="match status" value="1"/>
</dbReference>